<keyword evidence="1" id="KW-0238">DNA-binding</keyword>
<dbReference type="GO" id="GO:0006310">
    <property type="term" value="P:DNA recombination"/>
    <property type="evidence" value="ECO:0007669"/>
    <property type="project" value="UniProtKB-KW"/>
</dbReference>
<keyword evidence="2" id="KW-0233">DNA recombination</keyword>
<sequence length="372" mass="41044">MTGLVPRRTDFEVIDAEPLLEDDSSTAADPNQELTPEAAAALTRAGRVRTKDTYEERWRAFARWCAEKDRTPGPPTTQANLTSYVHHLINQTVPSTGRTTDPNTVRLAVAAIRHINKKRRQEPPDQGEALILLADYRHDWAEQGLSDRSSAPIDLDRLAPMIAACRTDIPTGLRDRVILCLGYQMRARRSELAKLKLHHLHFASLTLLIARKATSKADKTSQGKNYEIDDPVTIAAVRAWIDVLAEHGQADLTLPLLRRVDQWGNIAPISSKGWGLTPHSINTIVKSIAHAAGIDDAEEITSHGLRAGAPTDLGKRGYSAAEIRDMTGDWSSTEMVEKYRKIGRHRAGVRSDQGALISALSMLRISGQQSDP</sequence>
<dbReference type="SUPFAM" id="SSF47823">
    <property type="entry name" value="lambda integrase-like, N-terminal domain"/>
    <property type="match status" value="1"/>
</dbReference>
<dbReference type="Gene3D" id="1.10.443.10">
    <property type="entry name" value="Intergrase catalytic core"/>
    <property type="match status" value="1"/>
</dbReference>
<keyword evidence="5" id="KW-1185">Reference proteome</keyword>
<dbReference type="PANTHER" id="PTHR30349">
    <property type="entry name" value="PHAGE INTEGRASE-RELATED"/>
    <property type="match status" value="1"/>
</dbReference>
<dbReference type="Gene3D" id="1.10.150.130">
    <property type="match status" value="1"/>
</dbReference>
<evidence type="ECO:0000259" key="3">
    <source>
        <dbReference type="PROSITE" id="PS51898"/>
    </source>
</evidence>
<evidence type="ECO:0000256" key="1">
    <source>
        <dbReference type="ARBA" id="ARBA00023125"/>
    </source>
</evidence>
<dbReference type="InterPro" id="IPR013762">
    <property type="entry name" value="Integrase-like_cat_sf"/>
</dbReference>
<dbReference type="RefSeq" id="WP_196197040.1">
    <property type="nucleotide sequence ID" value="NZ_JADPRT010000013.1"/>
</dbReference>
<organism evidence="4 5">
    <name type="scientific">Streptacidiphilus fuscans</name>
    <dbReference type="NCBI Taxonomy" id="2789292"/>
    <lineage>
        <taxon>Bacteria</taxon>
        <taxon>Bacillati</taxon>
        <taxon>Actinomycetota</taxon>
        <taxon>Actinomycetes</taxon>
        <taxon>Kitasatosporales</taxon>
        <taxon>Streptomycetaceae</taxon>
        <taxon>Streptacidiphilus</taxon>
    </lineage>
</organism>
<dbReference type="PROSITE" id="PS51898">
    <property type="entry name" value="TYR_RECOMBINASE"/>
    <property type="match status" value="1"/>
</dbReference>
<feature type="domain" description="Tyr recombinase" evidence="3">
    <location>
        <begin position="148"/>
        <end position="356"/>
    </location>
</feature>
<dbReference type="Pfam" id="PF00589">
    <property type="entry name" value="Phage_integrase"/>
    <property type="match status" value="1"/>
</dbReference>
<dbReference type="AlphaFoldDB" id="A0A931FH21"/>
<gene>
    <name evidence="4" type="ORF">I2501_28060</name>
</gene>
<comment type="caution">
    <text evidence="4">The sequence shown here is derived from an EMBL/GenBank/DDBJ whole genome shotgun (WGS) entry which is preliminary data.</text>
</comment>
<dbReference type="GO" id="GO:0015074">
    <property type="term" value="P:DNA integration"/>
    <property type="evidence" value="ECO:0007669"/>
    <property type="project" value="InterPro"/>
</dbReference>
<protein>
    <submittedName>
        <fullName evidence="4">Tyrosine-type recombinase/integrase</fullName>
    </submittedName>
</protein>
<dbReference type="PANTHER" id="PTHR30349:SF81">
    <property type="entry name" value="TYROSINE RECOMBINASE XERC"/>
    <property type="match status" value="1"/>
</dbReference>
<name>A0A931FH21_9ACTN</name>
<evidence type="ECO:0000313" key="4">
    <source>
        <dbReference type="EMBL" id="MBF9071885.1"/>
    </source>
</evidence>
<evidence type="ECO:0000313" key="5">
    <source>
        <dbReference type="Proteomes" id="UP000657385"/>
    </source>
</evidence>
<dbReference type="GO" id="GO:0003677">
    <property type="term" value="F:DNA binding"/>
    <property type="evidence" value="ECO:0007669"/>
    <property type="project" value="UniProtKB-KW"/>
</dbReference>
<dbReference type="InterPro" id="IPR010998">
    <property type="entry name" value="Integrase_recombinase_N"/>
</dbReference>
<dbReference type="EMBL" id="JADPRT010000013">
    <property type="protein sequence ID" value="MBF9071885.1"/>
    <property type="molecule type" value="Genomic_DNA"/>
</dbReference>
<accession>A0A931FH21</accession>
<dbReference type="Proteomes" id="UP000657385">
    <property type="component" value="Unassembled WGS sequence"/>
</dbReference>
<proteinExistence type="predicted"/>
<evidence type="ECO:0000256" key="2">
    <source>
        <dbReference type="ARBA" id="ARBA00023172"/>
    </source>
</evidence>
<dbReference type="InterPro" id="IPR002104">
    <property type="entry name" value="Integrase_catalytic"/>
</dbReference>
<dbReference type="InterPro" id="IPR011010">
    <property type="entry name" value="DNA_brk_join_enz"/>
</dbReference>
<reference evidence="4" key="1">
    <citation type="submission" date="2020-11" db="EMBL/GenBank/DDBJ databases">
        <title>Isolation and identification of active actinomycetes.</title>
        <authorList>
            <person name="Yu B."/>
        </authorList>
    </citation>
    <scope>NUCLEOTIDE SEQUENCE</scope>
    <source>
        <strain evidence="4">NEAU-YB345</strain>
    </source>
</reference>
<dbReference type="InterPro" id="IPR050090">
    <property type="entry name" value="Tyrosine_recombinase_XerCD"/>
</dbReference>
<dbReference type="SUPFAM" id="SSF56349">
    <property type="entry name" value="DNA breaking-rejoining enzymes"/>
    <property type="match status" value="1"/>
</dbReference>